<comment type="caution">
    <text evidence="2">The sequence shown here is derived from an EMBL/GenBank/DDBJ whole genome shotgun (WGS) entry which is preliminary data.</text>
</comment>
<feature type="signal peptide" evidence="1">
    <location>
        <begin position="1"/>
        <end position="27"/>
    </location>
</feature>
<accession>A0A0C2M7I1</accession>
<evidence type="ECO:0000313" key="2">
    <source>
        <dbReference type="EMBL" id="KII60324.1"/>
    </source>
</evidence>
<dbReference type="EMBL" id="JWZT01005706">
    <property type="protein sequence ID" value="KII60324.1"/>
    <property type="molecule type" value="Genomic_DNA"/>
</dbReference>
<keyword evidence="3" id="KW-1185">Reference proteome</keyword>
<evidence type="ECO:0000256" key="1">
    <source>
        <dbReference type="SAM" id="SignalP"/>
    </source>
</evidence>
<reference evidence="2 3" key="1">
    <citation type="journal article" date="2014" name="Genome Biol. Evol.">
        <title>The genome of the myxosporean Thelohanellus kitauei shows adaptations to nutrient acquisition within its fish host.</title>
        <authorList>
            <person name="Yang Y."/>
            <person name="Xiong J."/>
            <person name="Zhou Z."/>
            <person name="Huo F."/>
            <person name="Miao W."/>
            <person name="Ran C."/>
            <person name="Liu Y."/>
            <person name="Zhang J."/>
            <person name="Feng J."/>
            <person name="Wang M."/>
            <person name="Wang M."/>
            <person name="Wang L."/>
            <person name="Yao B."/>
        </authorList>
    </citation>
    <scope>NUCLEOTIDE SEQUENCE [LARGE SCALE GENOMIC DNA]</scope>
    <source>
        <strain evidence="2">Wuqing</strain>
    </source>
</reference>
<feature type="chain" id="PRO_5002168544" evidence="1">
    <location>
        <begin position="28"/>
        <end position="178"/>
    </location>
</feature>
<evidence type="ECO:0000313" key="3">
    <source>
        <dbReference type="Proteomes" id="UP000031668"/>
    </source>
</evidence>
<proteinExistence type="predicted"/>
<dbReference type="AlphaFoldDB" id="A0A0C2M7I1"/>
<protein>
    <submittedName>
        <fullName evidence="2">Uncharacterized protein</fullName>
    </submittedName>
</protein>
<dbReference type="Proteomes" id="UP000031668">
    <property type="component" value="Unassembled WGS sequence"/>
</dbReference>
<name>A0A0C2M7I1_THEKT</name>
<gene>
    <name evidence="2" type="ORF">RF11_15357</name>
</gene>
<sequence>MVHICILPVYSLRVCFLAIQTLGVLDASTGFDHSVNESWRVSSSYLGKVTRHDFPYFSFSTALNSDLVIKFFQRHLSRTLAYFHYWWLSLNLKEPSLQSSAHIAPTFMREVREGGLGRAIMFPFEHPEADTEHRSKAPLSSPLANHGLVQATISSGSKYPDYLYRYQEHRMAFFQGSD</sequence>
<organism evidence="2 3">
    <name type="scientific">Thelohanellus kitauei</name>
    <name type="common">Myxosporean</name>
    <dbReference type="NCBI Taxonomy" id="669202"/>
    <lineage>
        <taxon>Eukaryota</taxon>
        <taxon>Metazoa</taxon>
        <taxon>Cnidaria</taxon>
        <taxon>Myxozoa</taxon>
        <taxon>Myxosporea</taxon>
        <taxon>Bivalvulida</taxon>
        <taxon>Platysporina</taxon>
        <taxon>Myxobolidae</taxon>
        <taxon>Thelohanellus</taxon>
    </lineage>
</organism>
<keyword evidence="1" id="KW-0732">Signal</keyword>